<dbReference type="OrthoDB" id="847067at2759"/>
<evidence type="ECO:0000313" key="2">
    <source>
        <dbReference type="EMBL" id="EOA34064.1"/>
    </source>
</evidence>
<protein>
    <submittedName>
        <fullName evidence="2">Uncharacterized protein</fullName>
    </submittedName>
</protein>
<name>R0HW66_9BRAS</name>
<organism evidence="2 3">
    <name type="scientific">Capsella rubella</name>
    <dbReference type="NCBI Taxonomy" id="81985"/>
    <lineage>
        <taxon>Eukaryota</taxon>
        <taxon>Viridiplantae</taxon>
        <taxon>Streptophyta</taxon>
        <taxon>Embryophyta</taxon>
        <taxon>Tracheophyta</taxon>
        <taxon>Spermatophyta</taxon>
        <taxon>Magnoliopsida</taxon>
        <taxon>eudicotyledons</taxon>
        <taxon>Gunneridae</taxon>
        <taxon>Pentapetalae</taxon>
        <taxon>rosids</taxon>
        <taxon>malvids</taxon>
        <taxon>Brassicales</taxon>
        <taxon>Brassicaceae</taxon>
        <taxon>Camelineae</taxon>
        <taxon>Capsella</taxon>
    </lineage>
</organism>
<keyword evidence="3" id="KW-1185">Reference proteome</keyword>
<evidence type="ECO:0000313" key="3">
    <source>
        <dbReference type="Proteomes" id="UP000029121"/>
    </source>
</evidence>
<sequence length="169" mass="20154">MGDENPRVMYGVIITVYVDRQTTTVRSFQGRRKKDEGDRFIQRTTRMREIGKTLGYDRRANLLANIRQLRSASLTGGGESDNKPQRPNPKKKKKRRWIRKLFSKFRLPFRRKNRTWRYRQFDPDEEEGEVTSRTNHNSDLWNKLKHVVGGLSRGCLRSRRESETREDKI</sequence>
<proteinExistence type="predicted"/>
<accession>R0HW66</accession>
<evidence type="ECO:0000256" key="1">
    <source>
        <dbReference type="SAM" id="MobiDB-lite"/>
    </source>
</evidence>
<dbReference type="EMBL" id="KB870806">
    <property type="protein sequence ID" value="EOA34064.1"/>
    <property type="molecule type" value="Genomic_DNA"/>
</dbReference>
<dbReference type="AlphaFoldDB" id="R0HW66"/>
<reference evidence="3" key="1">
    <citation type="journal article" date="2013" name="Nat. Genet.">
        <title>The Capsella rubella genome and the genomic consequences of rapid mating system evolution.</title>
        <authorList>
            <person name="Slotte T."/>
            <person name="Hazzouri K.M."/>
            <person name="Agren J.A."/>
            <person name="Koenig D."/>
            <person name="Maumus F."/>
            <person name="Guo Y.L."/>
            <person name="Steige K."/>
            <person name="Platts A.E."/>
            <person name="Escobar J.S."/>
            <person name="Newman L.K."/>
            <person name="Wang W."/>
            <person name="Mandakova T."/>
            <person name="Vello E."/>
            <person name="Smith L.M."/>
            <person name="Henz S.R."/>
            <person name="Steffen J."/>
            <person name="Takuno S."/>
            <person name="Brandvain Y."/>
            <person name="Coop G."/>
            <person name="Andolfatto P."/>
            <person name="Hu T.T."/>
            <person name="Blanchette M."/>
            <person name="Clark R.M."/>
            <person name="Quesneville H."/>
            <person name="Nordborg M."/>
            <person name="Gaut B.S."/>
            <person name="Lysak M.A."/>
            <person name="Jenkins J."/>
            <person name="Grimwood J."/>
            <person name="Chapman J."/>
            <person name="Prochnik S."/>
            <person name="Shu S."/>
            <person name="Rokhsar D."/>
            <person name="Schmutz J."/>
            <person name="Weigel D."/>
            <person name="Wright S.I."/>
        </authorList>
    </citation>
    <scope>NUCLEOTIDE SEQUENCE [LARGE SCALE GENOMIC DNA]</scope>
    <source>
        <strain evidence="3">cv. Monte Gargano</strain>
    </source>
</reference>
<dbReference type="Proteomes" id="UP000029121">
    <property type="component" value="Unassembled WGS sequence"/>
</dbReference>
<dbReference type="KEGG" id="crb:17896068"/>
<dbReference type="eggNOG" id="ENOG502SCSD">
    <property type="taxonomic scope" value="Eukaryota"/>
</dbReference>
<feature type="region of interest" description="Disordered" evidence="1">
    <location>
        <begin position="72"/>
        <end position="95"/>
    </location>
</feature>
<gene>
    <name evidence="2" type="ORF">CARUB_v10021563mg</name>
</gene>